<dbReference type="Proteomes" id="UP000019141">
    <property type="component" value="Unassembled WGS sequence"/>
</dbReference>
<comment type="caution">
    <text evidence="1">The sequence shown here is derived from an EMBL/GenBank/DDBJ whole genome shotgun (WGS) entry which is preliminary data.</text>
</comment>
<gene>
    <name evidence="1" type="ORF">ETSY1_30635</name>
</gene>
<evidence type="ECO:0000313" key="1">
    <source>
        <dbReference type="EMBL" id="ETW95445.1"/>
    </source>
</evidence>
<protein>
    <submittedName>
        <fullName evidence="1">Uncharacterized protein</fullName>
    </submittedName>
</protein>
<dbReference type="AlphaFoldDB" id="W4LCK1"/>
<reference evidence="1 2" key="1">
    <citation type="journal article" date="2014" name="Nature">
        <title>An environmental bacterial taxon with a large and distinct metabolic repertoire.</title>
        <authorList>
            <person name="Wilson M.C."/>
            <person name="Mori T."/>
            <person name="Ruckert C."/>
            <person name="Uria A.R."/>
            <person name="Helf M.J."/>
            <person name="Takada K."/>
            <person name="Gernert C."/>
            <person name="Steffens U.A."/>
            <person name="Heycke N."/>
            <person name="Schmitt S."/>
            <person name="Rinke C."/>
            <person name="Helfrich E.J."/>
            <person name="Brachmann A.O."/>
            <person name="Gurgui C."/>
            <person name="Wakimoto T."/>
            <person name="Kracht M."/>
            <person name="Crusemann M."/>
            <person name="Hentschel U."/>
            <person name="Abe I."/>
            <person name="Matsunaga S."/>
            <person name="Kalinowski J."/>
            <person name="Takeyama H."/>
            <person name="Piel J."/>
        </authorList>
    </citation>
    <scope>NUCLEOTIDE SEQUENCE [LARGE SCALE GENOMIC DNA]</scope>
    <source>
        <strain evidence="2">TSY1</strain>
    </source>
</reference>
<dbReference type="HOGENOM" id="CLU_2895590_0_0_7"/>
<name>W4LCK1_ENTF1</name>
<keyword evidence="2" id="KW-1185">Reference proteome</keyword>
<proteinExistence type="predicted"/>
<evidence type="ECO:0000313" key="2">
    <source>
        <dbReference type="Proteomes" id="UP000019141"/>
    </source>
</evidence>
<organism evidence="1 2">
    <name type="scientific">Entotheonella factor</name>
    <dbReference type="NCBI Taxonomy" id="1429438"/>
    <lineage>
        <taxon>Bacteria</taxon>
        <taxon>Pseudomonadati</taxon>
        <taxon>Nitrospinota/Tectimicrobiota group</taxon>
        <taxon>Candidatus Tectimicrobiota</taxon>
        <taxon>Candidatus Entotheonellia</taxon>
        <taxon>Candidatus Entotheonellales</taxon>
        <taxon>Candidatus Entotheonellaceae</taxon>
        <taxon>Candidatus Entotheonella</taxon>
    </lineage>
</organism>
<sequence length="62" mass="7298">MNVWALKLSVFEVATIIFVMQMGVPQLFQSTEERRSVVGYYPKFCVMLKLVVSNYRNIFDLF</sequence>
<dbReference type="EMBL" id="AZHW01000916">
    <property type="protein sequence ID" value="ETW95445.1"/>
    <property type="molecule type" value="Genomic_DNA"/>
</dbReference>
<accession>W4LCK1</accession>